<organism evidence="5 6">
    <name type="scientific">Actinocorallia libanotica</name>
    <dbReference type="NCBI Taxonomy" id="46162"/>
    <lineage>
        <taxon>Bacteria</taxon>
        <taxon>Bacillati</taxon>
        <taxon>Actinomycetota</taxon>
        <taxon>Actinomycetes</taxon>
        <taxon>Streptosporangiales</taxon>
        <taxon>Thermomonosporaceae</taxon>
        <taxon>Actinocorallia</taxon>
    </lineage>
</organism>
<dbReference type="InterPro" id="IPR020802">
    <property type="entry name" value="TesA-like"/>
</dbReference>
<dbReference type="InterPro" id="IPR020806">
    <property type="entry name" value="PKS_PP-bd"/>
</dbReference>
<evidence type="ECO:0000313" key="6">
    <source>
        <dbReference type="Proteomes" id="UP001500665"/>
    </source>
</evidence>
<dbReference type="Gene3D" id="3.30.559.30">
    <property type="entry name" value="Nonribosomal peptide synthetase, condensation domain"/>
    <property type="match status" value="1"/>
</dbReference>
<gene>
    <name evidence="5" type="ORF">GCM10009550_30520</name>
</gene>
<reference evidence="6" key="1">
    <citation type="journal article" date="2019" name="Int. J. Syst. Evol. Microbiol.">
        <title>The Global Catalogue of Microorganisms (GCM) 10K type strain sequencing project: providing services to taxonomists for standard genome sequencing and annotation.</title>
        <authorList>
            <consortium name="The Broad Institute Genomics Platform"/>
            <consortium name="The Broad Institute Genome Sequencing Center for Infectious Disease"/>
            <person name="Wu L."/>
            <person name="Ma J."/>
        </authorList>
    </citation>
    <scope>NUCLEOTIDE SEQUENCE [LARGE SCALE GENOMIC DNA]</scope>
    <source>
        <strain evidence="6">JCM 10696</strain>
    </source>
</reference>
<dbReference type="InterPro" id="IPR029058">
    <property type="entry name" value="AB_hydrolase_fold"/>
</dbReference>
<dbReference type="InterPro" id="IPR001031">
    <property type="entry name" value="Thioesterase"/>
</dbReference>
<evidence type="ECO:0000313" key="5">
    <source>
        <dbReference type="EMBL" id="GAA0951169.1"/>
    </source>
</evidence>
<dbReference type="InterPro" id="IPR023213">
    <property type="entry name" value="CAT-like_dom_sf"/>
</dbReference>
<feature type="domain" description="Carrier" evidence="4">
    <location>
        <begin position="597"/>
        <end position="671"/>
    </location>
</feature>
<keyword evidence="2" id="KW-0596">Phosphopantetheine</keyword>
<comment type="caution">
    <text evidence="5">The sequence shown here is derived from an EMBL/GenBank/DDBJ whole genome shotgun (WGS) entry which is preliminary data.</text>
</comment>
<proteinExistence type="predicted"/>
<dbReference type="Gene3D" id="3.30.300.30">
    <property type="match status" value="1"/>
</dbReference>
<dbReference type="SMART" id="SM00823">
    <property type="entry name" value="PKS_PP"/>
    <property type="match status" value="1"/>
</dbReference>
<dbReference type="Proteomes" id="UP001500665">
    <property type="component" value="Unassembled WGS sequence"/>
</dbReference>
<dbReference type="Pfam" id="PF00668">
    <property type="entry name" value="Condensation"/>
    <property type="match status" value="1"/>
</dbReference>
<dbReference type="CDD" id="cd19543">
    <property type="entry name" value="DCL_NRPS"/>
    <property type="match status" value="1"/>
</dbReference>
<dbReference type="Gene3D" id="3.40.50.1820">
    <property type="entry name" value="alpha/beta hydrolase"/>
    <property type="match status" value="1"/>
</dbReference>
<dbReference type="Gene3D" id="3.30.559.10">
    <property type="entry name" value="Chloramphenicol acetyltransferase-like domain"/>
    <property type="match status" value="1"/>
</dbReference>
<protein>
    <recommendedName>
        <fullName evidence="4">Carrier domain-containing protein</fullName>
    </recommendedName>
</protein>
<evidence type="ECO:0000259" key="4">
    <source>
        <dbReference type="PROSITE" id="PS50075"/>
    </source>
</evidence>
<dbReference type="InterPro" id="IPR006162">
    <property type="entry name" value="Ppantetheine_attach_site"/>
</dbReference>
<dbReference type="SUPFAM" id="SSF56801">
    <property type="entry name" value="Acetyl-CoA synthetase-like"/>
    <property type="match status" value="1"/>
</dbReference>
<dbReference type="InterPro" id="IPR036736">
    <property type="entry name" value="ACP-like_sf"/>
</dbReference>
<comment type="cofactor">
    <cofactor evidence="1">
        <name>pantetheine 4'-phosphate</name>
        <dbReference type="ChEBI" id="CHEBI:47942"/>
    </cofactor>
</comment>
<keyword evidence="6" id="KW-1185">Reference proteome</keyword>
<dbReference type="SUPFAM" id="SSF47336">
    <property type="entry name" value="ACP-like"/>
    <property type="match status" value="1"/>
</dbReference>
<dbReference type="InterPro" id="IPR025110">
    <property type="entry name" value="AMP-bd_C"/>
</dbReference>
<dbReference type="InterPro" id="IPR001242">
    <property type="entry name" value="Condensation_dom"/>
</dbReference>
<dbReference type="PANTHER" id="PTHR45527:SF1">
    <property type="entry name" value="FATTY ACID SYNTHASE"/>
    <property type="match status" value="1"/>
</dbReference>
<dbReference type="Pfam" id="PF00975">
    <property type="entry name" value="Thioesterase"/>
    <property type="match status" value="1"/>
</dbReference>
<dbReference type="Gene3D" id="2.30.38.10">
    <property type="entry name" value="Luciferase, Domain 3"/>
    <property type="match status" value="1"/>
</dbReference>
<sequence length="940" mass="101361">MLPLAPLQEGLYFHALCDGDSDVYSAQVVLDLDGPLDAGRLRGATEAVVRRHANLRVSFRQRKQGDPVQVVHREVRVPWEEADLSADPGAVDALAERERRHRWDLTRPPLIRFVLARLGAGRHRLICTNHHLLLDGWSTPVLTTELFALYLGGGDEGVLPRVTPYKAYLAWLARQDREAAAAAWSAALDGVVEPTLIRPEAAGPAVPPELVELRVDAGTSAALTARARAEGVTLNTVLQLAWGLVLGCETGRGDVVFGGVVSGRPPELPDVASMVGLLINTLPVRVRTRPADTVREALRRLQDEQIELMPHQHLAIAEIQRLTPAGVLFDTITVLENYPYDPASEGADLDGLKVTTAGGYDATHYPVALAAVPGERLLLRMDYRPDLFDAAQARRLTRRLERVFRLIAHAPDTPVGRIDLLDPQEREPVVTGGSAAEDGRAGRRAYVLDPALRPVPEGVVGELYLVGDGLEHTAGGRPGPVAERFVACPFGAPGERMYRTGELVRRTADGSLERTAPARGERSGDRRLVAYIVPANGLEPDREFTEELRRFAAEHLPSYMVPSAFVLLPEFPLTPNGKLDHKALPAPGFGLGLAGRDPEGPEEERLAALFAQVLALPKAPADVSFFALGGDSIRAMRLSGLARSAGIELSPRAIFTHQTVEALVAARGGAQDDDLGLGVLLPIRAAGGRPPLFCLPPAGGLAWPYFGLLPHLPADQPVYGLQARAFLDAGEPLHGSVEEAARDYAAHLRGVQPRGPYHLAGYSLGGVIAYEVARQLQAAGEEVALLALIDSFHSQDLVLSEQEIIPELLEAAGISEEIAGDRHAPDVPRIMAALQERGSAFASLDDHGLIALYRNYENGLRIAGEYTPGPLDGDIVFFTALRGRTADSLTGEADWGPRISGKVENHELDVEHRFLMEPAPLAEIAEVIASRLAPARGPRP</sequence>
<dbReference type="PROSITE" id="PS00012">
    <property type="entry name" value="PHOSPHOPANTETHEINE"/>
    <property type="match status" value="1"/>
</dbReference>
<dbReference type="SMART" id="SM00824">
    <property type="entry name" value="PKS_TE"/>
    <property type="match status" value="1"/>
</dbReference>
<dbReference type="InterPro" id="IPR009081">
    <property type="entry name" value="PP-bd_ACP"/>
</dbReference>
<dbReference type="SUPFAM" id="SSF52777">
    <property type="entry name" value="CoA-dependent acyltransferases"/>
    <property type="match status" value="2"/>
</dbReference>
<dbReference type="SUPFAM" id="SSF53474">
    <property type="entry name" value="alpha/beta-Hydrolases"/>
    <property type="match status" value="1"/>
</dbReference>
<dbReference type="Pfam" id="PF13193">
    <property type="entry name" value="AMP-binding_C"/>
    <property type="match status" value="1"/>
</dbReference>
<accession>A0ABP4BKI7</accession>
<dbReference type="Pfam" id="PF00550">
    <property type="entry name" value="PP-binding"/>
    <property type="match status" value="1"/>
</dbReference>
<dbReference type="PROSITE" id="PS50075">
    <property type="entry name" value="CARRIER"/>
    <property type="match status" value="1"/>
</dbReference>
<dbReference type="InterPro" id="IPR045851">
    <property type="entry name" value="AMP-bd_C_sf"/>
</dbReference>
<dbReference type="PANTHER" id="PTHR45527">
    <property type="entry name" value="NONRIBOSOMAL PEPTIDE SYNTHETASE"/>
    <property type="match status" value="1"/>
</dbReference>
<keyword evidence="3" id="KW-0597">Phosphoprotein</keyword>
<name>A0ABP4BKI7_9ACTN</name>
<dbReference type="EMBL" id="BAAAHH010000010">
    <property type="protein sequence ID" value="GAA0951169.1"/>
    <property type="molecule type" value="Genomic_DNA"/>
</dbReference>
<evidence type="ECO:0000256" key="2">
    <source>
        <dbReference type="ARBA" id="ARBA00022450"/>
    </source>
</evidence>
<evidence type="ECO:0000256" key="3">
    <source>
        <dbReference type="ARBA" id="ARBA00022553"/>
    </source>
</evidence>
<evidence type="ECO:0000256" key="1">
    <source>
        <dbReference type="ARBA" id="ARBA00001957"/>
    </source>
</evidence>